<proteinExistence type="predicted"/>
<dbReference type="Proteomes" id="UP000774804">
    <property type="component" value="Unassembled WGS sequence"/>
</dbReference>
<dbReference type="EMBL" id="RCMK01000073">
    <property type="protein sequence ID" value="KAG2950267.1"/>
    <property type="molecule type" value="Genomic_DNA"/>
</dbReference>
<evidence type="ECO:0000313" key="4">
    <source>
        <dbReference type="EMBL" id="KAG2950267.1"/>
    </source>
</evidence>
<accession>A0A329RTA7</accession>
<sequence length="464" mass="53867">MALLDDDDAFEAALAFLEEYEFEETKTEELDSLSGQDEAVQTLQEGSDSFYSHVPQTRTLQYRAPTELCCSDDKLKRKKALNEKRKILRRTGVYGDPNRSRNERKKEIAFLREQLQKLQLDLRVLRSRAAEHSQGRETDAKEGDSIMALIPKVWQEMASHQRRRRQEAEHENIRLKLVVEQQQKVADNLRSLLRKRATHLAKEYSAFTDAANSGHYIDRALDFRGNIGDFHALFRHLDAAKLELDTMLANNGLANMTISPIDVHIREDFDGNYMEFFTYKEVPFDVRETTEVSWDHWKGMEKHIMGNGGLYQKTAKDLDQPYTIIEDFTKELYSNTARADVQVKQVVRRYVEGDRDIIIWVARLTPTEIKHKILRGLTYNLRGQVVIKRSPHSTPEQESSVLQQCSLIYLDEESRLRYDPSSLRALTNFLAIHAAQNQRAHRELIENTLLDRSIHVGTLQVNMY</sequence>
<dbReference type="PANTHER" id="PTHR35796">
    <property type="entry name" value="HYPOTHETICAL CYTOSOLIC PROTEIN"/>
    <property type="match status" value="1"/>
</dbReference>
<gene>
    <name evidence="6" type="ORF">PC110_g15607</name>
    <name evidence="2" type="ORF">PC113_g6265</name>
    <name evidence="3" type="ORF">PC115_g4391</name>
    <name evidence="4" type="ORF">PC117_g4545</name>
    <name evidence="5" type="ORF">PC129_g4247</name>
</gene>
<organism evidence="6 7">
    <name type="scientific">Phytophthora cactorum</name>
    <dbReference type="NCBI Taxonomy" id="29920"/>
    <lineage>
        <taxon>Eukaryota</taxon>
        <taxon>Sar</taxon>
        <taxon>Stramenopiles</taxon>
        <taxon>Oomycota</taxon>
        <taxon>Peronosporomycetes</taxon>
        <taxon>Peronosporales</taxon>
        <taxon>Peronosporaceae</taxon>
        <taxon>Phytophthora</taxon>
    </lineage>
</organism>
<protein>
    <recommendedName>
        <fullName evidence="8">M96 mating-specific protein family</fullName>
    </recommendedName>
</protein>
<dbReference type="Proteomes" id="UP000736787">
    <property type="component" value="Unassembled WGS sequence"/>
</dbReference>
<dbReference type="Proteomes" id="UP000735874">
    <property type="component" value="Unassembled WGS sequence"/>
</dbReference>
<dbReference type="EMBL" id="RCMG01000127">
    <property type="protein sequence ID" value="KAG2862493.1"/>
    <property type="molecule type" value="Genomic_DNA"/>
</dbReference>
<dbReference type="EMBL" id="MJFZ01000520">
    <property type="protein sequence ID" value="RAW28007.1"/>
    <property type="molecule type" value="Genomic_DNA"/>
</dbReference>
<dbReference type="OrthoDB" id="122366at2759"/>
<evidence type="ECO:0000313" key="2">
    <source>
        <dbReference type="EMBL" id="KAG2862493.1"/>
    </source>
</evidence>
<dbReference type="EMBL" id="RCMI01000083">
    <property type="protein sequence ID" value="KAG2937151.1"/>
    <property type="molecule type" value="Genomic_DNA"/>
</dbReference>
<reference evidence="6 7" key="1">
    <citation type="submission" date="2018-01" db="EMBL/GenBank/DDBJ databases">
        <title>Draft genome of the strawberry crown rot pathogen Phytophthora cactorum.</title>
        <authorList>
            <person name="Armitage A.D."/>
            <person name="Lysoe E."/>
            <person name="Nellist C.F."/>
            <person name="Harrison R.J."/>
            <person name="Brurberg M.B."/>
        </authorList>
    </citation>
    <scope>NUCLEOTIDE SEQUENCE [LARGE SCALE GENOMIC DNA]</scope>
    <source>
        <strain evidence="6 7">10300</strain>
    </source>
</reference>
<keyword evidence="1" id="KW-0175">Coiled coil</keyword>
<dbReference type="PANTHER" id="PTHR35796:SF3">
    <property type="entry name" value="BHLH DOMAIN-CONTAINING PROTEIN"/>
    <property type="match status" value="1"/>
</dbReference>
<dbReference type="VEuPathDB" id="FungiDB:PC110_g15607"/>
<evidence type="ECO:0008006" key="8">
    <source>
        <dbReference type="Google" id="ProtNLM"/>
    </source>
</evidence>
<evidence type="ECO:0000313" key="5">
    <source>
        <dbReference type="EMBL" id="KAG3225125.1"/>
    </source>
</evidence>
<dbReference type="AlphaFoldDB" id="A0A329RTA7"/>
<feature type="coiled-coil region" evidence="1">
    <location>
        <begin position="101"/>
        <end position="128"/>
    </location>
</feature>
<name>A0A329RTA7_9STRA</name>
<evidence type="ECO:0000256" key="1">
    <source>
        <dbReference type="SAM" id="Coils"/>
    </source>
</evidence>
<evidence type="ECO:0000313" key="7">
    <source>
        <dbReference type="Proteomes" id="UP000251314"/>
    </source>
</evidence>
<dbReference type="Proteomes" id="UP000251314">
    <property type="component" value="Unassembled WGS sequence"/>
</dbReference>
<comment type="caution">
    <text evidence="6">The sequence shown here is derived from an EMBL/GenBank/DDBJ whole genome shotgun (WGS) entry which is preliminary data.</text>
</comment>
<evidence type="ECO:0000313" key="6">
    <source>
        <dbReference type="EMBL" id="RAW28007.1"/>
    </source>
</evidence>
<evidence type="ECO:0000313" key="3">
    <source>
        <dbReference type="EMBL" id="KAG2937151.1"/>
    </source>
</evidence>
<keyword evidence="7" id="KW-1185">Reference proteome</keyword>
<dbReference type="EMBL" id="RCMV01000093">
    <property type="protein sequence ID" value="KAG3225125.1"/>
    <property type="molecule type" value="Genomic_DNA"/>
</dbReference>
<dbReference type="STRING" id="29920.A0A329RTA7"/>
<dbReference type="Proteomes" id="UP000760860">
    <property type="component" value="Unassembled WGS sequence"/>
</dbReference>
<reference evidence="2" key="2">
    <citation type="submission" date="2018-10" db="EMBL/GenBank/DDBJ databases">
        <title>Effector identification in a new, highly contiguous assembly of the strawberry crown rot pathogen Phytophthora cactorum.</title>
        <authorList>
            <person name="Armitage A.D."/>
            <person name="Nellist C.F."/>
            <person name="Bates H."/>
            <person name="Vickerstaff R.J."/>
            <person name="Harrison R.J."/>
        </authorList>
    </citation>
    <scope>NUCLEOTIDE SEQUENCE</scope>
    <source>
        <strain evidence="2">15-7</strain>
        <strain evidence="3">4032</strain>
        <strain evidence="4">4040</strain>
        <strain evidence="5">P421</strain>
    </source>
</reference>